<protein>
    <submittedName>
        <fullName evidence="3">Uncharacterized protein</fullName>
    </submittedName>
</protein>
<organism evidence="3 4">
    <name type="scientific">Clostridium scindens (strain ATCC 35704 / DSM 5676 / VPI 13733 / 19)</name>
    <dbReference type="NCBI Taxonomy" id="411468"/>
    <lineage>
        <taxon>Bacteria</taxon>
        <taxon>Bacillati</taxon>
        <taxon>Bacillota</taxon>
        <taxon>Clostridia</taxon>
        <taxon>Lachnospirales</taxon>
        <taxon>Lachnospiraceae</taxon>
    </lineage>
</organism>
<reference evidence="3 4" key="1">
    <citation type="journal article" date="2019" name="Appl. Environ. Microbiol.">
        <title>Clostridium scindens ATCC 35704: integration of nutritional requirements, the complete genome sequence, and global transcriptional responses to bile acids.</title>
        <authorList>
            <person name="Devendran S."/>
            <person name="Shrestha R."/>
            <person name="Alves J.M.P."/>
            <person name="Wolf P.G."/>
            <person name="Ly L."/>
            <person name="Hernandez A.G."/>
            <person name="Mendez-Garcia C."/>
            <person name="Inboden A."/>
            <person name="Wiley J."/>
            <person name="Paul O."/>
            <person name="Allen A."/>
            <person name="Springer E."/>
            <person name="Wright C.L."/>
            <person name="Fields C.J."/>
            <person name="Daniel S.L."/>
            <person name="Ridlon J.M."/>
        </authorList>
    </citation>
    <scope>NUCLEOTIDE SEQUENCE [LARGE SCALE GENOMIC DNA]</scope>
    <source>
        <strain evidence="3 4">ATCC 35704</strain>
    </source>
</reference>
<dbReference type="GeneID" id="93982580"/>
<evidence type="ECO:0000313" key="3">
    <source>
        <dbReference type="EMBL" id="QBF74291.1"/>
    </source>
</evidence>
<evidence type="ECO:0000256" key="1">
    <source>
        <dbReference type="SAM" id="Coils"/>
    </source>
</evidence>
<dbReference type="STRING" id="411468.CLOSCI_03819"/>
<feature type="compositionally biased region" description="Basic residues" evidence="2">
    <location>
        <begin position="185"/>
        <end position="196"/>
    </location>
</feature>
<proteinExistence type="predicted"/>
<dbReference type="RefSeq" id="WP_004608467.1">
    <property type="nucleotide sequence ID" value="NZ_CP036170.1"/>
</dbReference>
<feature type="region of interest" description="Disordered" evidence="2">
    <location>
        <begin position="145"/>
        <end position="196"/>
    </location>
</feature>
<accession>B0NJX9</accession>
<dbReference type="eggNOG" id="COG1196">
    <property type="taxonomic scope" value="Bacteria"/>
</dbReference>
<dbReference type="AlphaFoldDB" id="B0NJX9"/>
<feature type="coiled-coil region" evidence="1">
    <location>
        <begin position="30"/>
        <end position="107"/>
    </location>
</feature>
<keyword evidence="4" id="KW-1185">Reference proteome</keyword>
<evidence type="ECO:0000313" key="4">
    <source>
        <dbReference type="Proteomes" id="UP000289664"/>
    </source>
</evidence>
<sequence length="196" mass="23175">MVTQIQAAKKERTVLLAEKKELPFWNVPKKNELTARIADLTELLEELKSEKEILLHNMSCTDSKDVLAAKKKVELMEANLKTLDEQEQKFSTELENALAEYADLKAQAEQFDPVELYDTRQNLRPEMEQATVHLIQEKYSYKYSHSTMTDGKRDVSRHLGEYAESQEIRQIKRERGYQQRQNRPQPKKKHRNNWER</sequence>
<name>B0NJX9_CLOS5</name>
<evidence type="ECO:0000256" key="2">
    <source>
        <dbReference type="SAM" id="MobiDB-lite"/>
    </source>
</evidence>
<feature type="compositionally biased region" description="Basic and acidic residues" evidence="2">
    <location>
        <begin position="150"/>
        <end position="177"/>
    </location>
</feature>
<dbReference type="Proteomes" id="UP000289664">
    <property type="component" value="Chromosome"/>
</dbReference>
<dbReference type="EMBL" id="CP036170">
    <property type="protein sequence ID" value="QBF74291.1"/>
    <property type="molecule type" value="Genomic_DNA"/>
</dbReference>
<keyword evidence="1" id="KW-0175">Coiled coil</keyword>
<dbReference type="KEGG" id="csci:HDCHBGLK_01688"/>
<dbReference type="HOGENOM" id="CLU_1568733_0_0_9"/>
<gene>
    <name evidence="3" type="ORF">HDCHBGLK_01688</name>
</gene>